<name>M0NCE8_9EURY</name>
<organism evidence="1 2">
    <name type="scientific">Halococcus salifodinae DSM 8989</name>
    <dbReference type="NCBI Taxonomy" id="1227456"/>
    <lineage>
        <taxon>Archaea</taxon>
        <taxon>Methanobacteriati</taxon>
        <taxon>Methanobacteriota</taxon>
        <taxon>Stenosarchaea group</taxon>
        <taxon>Halobacteria</taxon>
        <taxon>Halobacteriales</taxon>
        <taxon>Halococcaceae</taxon>
        <taxon>Halococcus</taxon>
    </lineage>
</organism>
<dbReference type="AlphaFoldDB" id="M0NCE8"/>
<keyword evidence="2" id="KW-1185">Reference proteome</keyword>
<reference evidence="1 2" key="1">
    <citation type="journal article" date="2014" name="PLoS Genet.">
        <title>Phylogenetically driven sequencing of extremely halophilic archaea reveals strategies for static and dynamic osmo-response.</title>
        <authorList>
            <person name="Becker E.A."/>
            <person name="Seitzer P.M."/>
            <person name="Tritt A."/>
            <person name="Larsen D."/>
            <person name="Krusor M."/>
            <person name="Yao A.I."/>
            <person name="Wu D."/>
            <person name="Madern D."/>
            <person name="Eisen J.A."/>
            <person name="Darling A.E."/>
            <person name="Facciotti M.T."/>
        </authorList>
    </citation>
    <scope>NUCLEOTIDE SEQUENCE [LARGE SCALE GENOMIC DNA]</scope>
    <source>
        <strain evidence="1 2">DSM 8989</strain>
    </source>
</reference>
<dbReference type="STRING" id="1227456.C450_05980"/>
<dbReference type="PATRIC" id="fig|1227456.3.peg.1205"/>
<dbReference type="EMBL" id="AOME01000028">
    <property type="protein sequence ID" value="EMA54355.1"/>
    <property type="molecule type" value="Genomic_DNA"/>
</dbReference>
<accession>M0NCE8</accession>
<comment type="caution">
    <text evidence="1">The sequence shown here is derived from an EMBL/GenBank/DDBJ whole genome shotgun (WGS) entry which is preliminary data.</text>
</comment>
<proteinExistence type="predicted"/>
<dbReference type="RefSeq" id="WP_005041266.1">
    <property type="nucleotide sequence ID" value="NZ_AOME01000028.1"/>
</dbReference>
<sequence length="200" mass="22194">MPDETTPQLSKSEYEAKVETLAGRMLHQLADGETGELAYEENEIRPLLGETETFHKEYPLSAIEHCRHGPSPGVWTWINDTTPKNGLCRQALDIVAQDVARLVERYAESEAYTYFEDGATYIRDSFDSKTETSAEKDSEDPISEDGRTHLTVSTAISDAPAVGTDEYEQMARGVEDAIDGALYEHGCVGHDTSISTEEDR</sequence>
<evidence type="ECO:0000313" key="1">
    <source>
        <dbReference type="EMBL" id="EMA54355.1"/>
    </source>
</evidence>
<evidence type="ECO:0000313" key="2">
    <source>
        <dbReference type="Proteomes" id="UP000011625"/>
    </source>
</evidence>
<gene>
    <name evidence="1" type="ORF">C450_05980</name>
</gene>
<protein>
    <submittedName>
        <fullName evidence="1">Uncharacterized protein</fullName>
    </submittedName>
</protein>
<dbReference type="Proteomes" id="UP000011625">
    <property type="component" value="Unassembled WGS sequence"/>
</dbReference>